<reference evidence="2 3" key="1">
    <citation type="submission" date="2023-12" db="EMBL/GenBank/DDBJ databases">
        <title>Baltic Sea Cyanobacteria.</title>
        <authorList>
            <person name="Delbaje E."/>
            <person name="Fewer D.P."/>
            <person name="Shishido T.K."/>
        </authorList>
    </citation>
    <scope>NUCLEOTIDE SEQUENCE [LARGE SCALE GENOMIC DNA]</scope>
    <source>
        <strain evidence="2 3">CCNP 1315</strain>
    </source>
</reference>
<evidence type="ECO:0000313" key="2">
    <source>
        <dbReference type="EMBL" id="MEA5523287.1"/>
    </source>
</evidence>
<dbReference type="InterPro" id="IPR003018">
    <property type="entry name" value="GAF"/>
</dbReference>
<dbReference type="Proteomes" id="UP001301728">
    <property type="component" value="Unassembled WGS sequence"/>
</dbReference>
<dbReference type="CDD" id="cd00077">
    <property type="entry name" value="HDc"/>
    <property type="match status" value="1"/>
</dbReference>
<dbReference type="PANTHER" id="PTHR43155:SF2">
    <property type="entry name" value="CYCLIC DI-GMP PHOSPHODIESTERASE PA4108"/>
    <property type="match status" value="1"/>
</dbReference>
<dbReference type="Gene3D" id="1.10.3210.10">
    <property type="entry name" value="Hypothetical protein af1432"/>
    <property type="match status" value="2"/>
</dbReference>
<accession>A0ABU5U8W7</accession>
<dbReference type="Pfam" id="PF01590">
    <property type="entry name" value="GAF"/>
    <property type="match status" value="1"/>
</dbReference>
<proteinExistence type="predicted"/>
<sequence length="542" mass="61759">MIFQNPEYLKELAEQAELIEKLLDIGASLSSTQSLSSLLNLILSKSREITYSDAGSVYLVDNSDNTPKLLFKVAQNVSLPNVSFREFAIPLTERSLAGYVALTGETLNIPDAYQLPPDKSYRLDSSFDRDISYRTRSVLVLPMQNRQGETIGVLQLINRKIRPDVTLVPENTLEMTQSYGEWEERILRSLASQAAISIERNHLQESIEYLFEGFVKASVQVIEQRDPSTFGHSERVAQLTVRLAEEVNTATTGSLADITFSDRQIQEIRYAALLHDFGKIGIPEAILTKSKKLYPHQLEVLRQRFTLARRTLEWECTQAKCELLLQNQKQTHSESSVHQKIEQLEANLNQELQQLTDYWNLLLQANEPQVTEEEPLKRLSELTQIVYRDIDGEMKPLVTPEEMSQLLVKQGNLTQNERLVIESHVTHTYKFLEKIPWTKDLQNVPQIAYGHHEKLDGTGYPLGLKQEKIPIQAQIMAIADIYDALTAGDKPYKHALPTVTALKILRKEADQNKVNPDILELFEKRQVYQVIGHSLDVVMKLA</sequence>
<evidence type="ECO:0000259" key="1">
    <source>
        <dbReference type="PROSITE" id="PS51832"/>
    </source>
</evidence>
<gene>
    <name evidence="2" type="ORF">VB854_30590</name>
</gene>
<organism evidence="2 3">
    <name type="scientific">Limnoraphis robusta CCNP1315</name>
    <dbReference type="NCBI Taxonomy" id="3110306"/>
    <lineage>
        <taxon>Bacteria</taxon>
        <taxon>Bacillati</taxon>
        <taxon>Cyanobacteriota</taxon>
        <taxon>Cyanophyceae</taxon>
        <taxon>Oscillatoriophycideae</taxon>
        <taxon>Oscillatoriales</taxon>
        <taxon>Sirenicapillariaceae</taxon>
        <taxon>Limnoraphis</taxon>
    </lineage>
</organism>
<dbReference type="SUPFAM" id="SSF109604">
    <property type="entry name" value="HD-domain/PDEase-like"/>
    <property type="match status" value="2"/>
</dbReference>
<dbReference type="SMART" id="SM00471">
    <property type="entry name" value="HDc"/>
    <property type="match status" value="1"/>
</dbReference>
<dbReference type="PANTHER" id="PTHR43155">
    <property type="entry name" value="CYCLIC DI-GMP PHOSPHODIESTERASE PA4108-RELATED"/>
    <property type="match status" value="1"/>
</dbReference>
<dbReference type="InterPro" id="IPR003607">
    <property type="entry name" value="HD/PDEase_dom"/>
</dbReference>
<dbReference type="RefSeq" id="WP_323272723.1">
    <property type="nucleotide sequence ID" value="NZ_JAYGHT010000210.1"/>
</dbReference>
<dbReference type="EMBL" id="JAYGHT010000210">
    <property type="protein sequence ID" value="MEA5523287.1"/>
    <property type="molecule type" value="Genomic_DNA"/>
</dbReference>
<dbReference type="Gene3D" id="3.30.450.40">
    <property type="match status" value="1"/>
</dbReference>
<feature type="domain" description="HD-GYP" evidence="1">
    <location>
        <begin position="326"/>
        <end position="537"/>
    </location>
</feature>
<evidence type="ECO:0000313" key="3">
    <source>
        <dbReference type="Proteomes" id="UP001301728"/>
    </source>
</evidence>
<dbReference type="SMART" id="SM00065">
    <property type="entry name" value="GAF"/>
    <property type="match status" value="1"/>
</dbReference>
<keyword evidence="3" id="KW-1185">Reference proteome</keyword>
<protein>
    <submittedName>
        <fullName evidence="2">HD domain-containing phosphohydrolase</fullName>
    </submittedName>
</protein>
<dbReference type="InterPro" id="IPR037522">
    <property type="entry name" value="HD_GYP_dom"/>
</dbReference>
<dbReference type="SUPFAM" id="SSF55781">
    <property type="entry name" value="GAF domain-like"/>
    <property type="match status" value="1"/>
</dbReference>
<dbReference type="Pfam" id="PF01966">
    <property type="entry name" value="HD"/>
    <property type="match status" value="1"/>
</dbReference>
<dbReference type="PROSITE" id="PS51832">
    <property type="entry name" value="HD_GYP"/>
    <property type="match status" value="2"/>
</dbReference>
<feature type="domain" description="HD-GYP" evidence="1">
    <location>
        <begin position="207"/>
        <end position="312"/>
    </location>
</feature>
<comment type="caution">
    <text evidence="2">The sequence shown here is derived from an EMBL/GenBank/DDBJ whole genome shotgun (WGS) entry which is preliminary data.</text>
</comment>
<dbReference type="InterPro" id="IPR006674">
    <property type="entry name" value="HD_domain"/>
</dbReference>
<dbReference type="Pfam" id="PF13487">
    <property type="entry name" value="HD_5"/>
    <property type="match status" value="1"/>
</dbReference>
<dbReference type="InterPro" id="IPR029016">
    <property type="entry name" value="GAF-like_dom_sf"/>
</dbReference>
<name>A0ABU5U8W7_9CYAN</name>